<organism evidence="2 3">
    <name type="scientific">Flavobacterium lipolyticum</name>
    <dbReference type="NCBI Taxonomy" id="2893754"/>
    <lineage>
        <taxon>Bacteria</taxon>
        <taxon>Pseudomonadati</taxon>
        <taxon>Bacteroidota</taxon>
        <taxon>Flavobacteriia</taxon>
        <taxon>Flavobacteriales</taxon>
        <taxon>Flavobacteriaceae</taxon>
        <taxon>Flavobacterium</taxon>
    </lineage>
</organism>
<evidence type="ECO:0000259" key="1">
    <source>
        <dbReference type="Pfam" id="PF00535"/>
    </source>
</evidence>
<dbReference type="SUPFAM" id="SSF53448">
    <property type="entry name" value="Nucleotide-diphospho-sugar transferases"/>
    <property type="match status" value="1"/>
</dbReference>
<evidence type="ECO:0000313" key="3">
    <source>
        <dbReference type="Proteomes" id="UP001430700"/>
    </source>
</evidence>
<accession>A0ABS8LX50</accession>
<keyword evidence="3" id="KW-1185">Reference proteome</keyword>
<dbReference type="Gene3D" id="3.90.550.10">
    <property type="entry name" value="Spore Coat Polysaccharide Biosynthesis Protein SpsA, Chain A"/>
    <property type="match status" value="1"/>
</dbReference>
<protein>
    <submittedName>
        <fullName evidence="2">Glycosyltransferase family 2 protein</fullName>
    </submittedName>
</protein>
<dbReference type="Pfam" id="PF00535">
    <property type="entry name" value="Glycos_transf_2"/>
    <property type="match status" value="1"/>
</dbReference>
<feature type="domain" description="Glycosyltransferase 2-like" evidence="1">
    <location>
        <begin position="4"/>
        <end position="170"/>
    </location>
</feature>
<dbReference type="InterPro" id="IPR001173">
    <property type="entry name" value="Glyco_trans_2-like"/>
</dbReference>
<name>A0ABS8LX50_9FLAO</name>
<dbReference type="PANTHER" id="PTHR22916">
    <property type="entry name" value="GLYCOSYLTRANSFERASE"/>
    <property type="match status" value="1"/>
</dbReference>
<dbReference type="EMBL" id="JAJJMN010000001">
    <property type="protein sequence ID" value="MCC9017160.1"/>
    <property type="molecule type" value="Genomic_DNA"/>
</dbReference>
<proteinExistence type="predicted"/>
<dbReference type="RefSeq" id="WP_229998884.1">
    <property type="nucleotide sequence ID" value="NZ_JAJJMN010000001.1"/>
</dbReference>
<dbReference type="InterPro" id="IPR029044">
    <property type="entry name" value="Nucleotide-diphossugar_trans"/>
</dbReference>
<dbReference type="CDD" id="cd04196">
    <property type="entry name" value="GT_2_like_d"/>
    <property type="match status" value="1"/>
</dbReference>
<dbReference type="PANTHER" id="PTHR22916:SF3">
    <property type="entry name" value="UDP-GLCNAC:BETAGAL BETA-1,3-N-ACETYLGLUCOSAMINYLTRANSFERASE-LIKE PROTEIN 1"/>
    <property type="match status" value="1"/>
</dbReference>
<reference evidence="2" key="1">
    <citation type="submission" date="2021-11" db="EMBL/GenBank/DDBJ databases">
        <title>Description of novel Flavobacterium species.</title>
        <authorList>
            <person name="Saticioglu I.B."/>
            <person name="Ay H."/>
            <person name="Altun S."/>
            <person name="Duman M."/>
        </authorList>
    </citation>
    <scope>NUCLEOTIDE SEQUENCE</scope>
    <source>
        <strain evidence="2">F-126</strain>
    </source>
</reference>
<comment type="caution">
    <text evidence="2">The sequence shown here is derived from an EMBL/GenBank/DDBJ whole genome shotgun (WGS) entry which is preliminary data.</text>
</comment>
<sequence length="271" mass="31984">MIAILLSTYNGEKYLREQLESLYLQTYKEFQLFVRDDGSTDSTINILQEYKSRYSNITLFTNEGTNMGACMSFMWLLKNVEAEYYMFCDQDDIWFSSKVQISLDALESESKRSEDKAIIVHTDLIVTDSKLDITAYSLWENDNTHPSRITRKYLKLVNYVTGCTMIFNRKARDLSIDYTGNILMHDFWISICVDSSKGAIVSLPVPTIYYRQHSNNTIGASKKQYRFPILQRYFHMPDFSYSKNLYNIIRIKYGFGFVKYLFLRINYYLKF</sequence>
<evidence type="ECO:0000313" key="2">
    <source>
        <dbReference type="EMBL" id="MCC9017160.1"/>
    </source>
</evidence>
<dbReference type="Proteomes" id="UP001430700">
    <property type="component" value="Unassembled WGS sequence"/>
</dbReference>
<gene>
    <name evidence="2" type="ORF">LNQ34_05170</name>
</gene>